<evidence type="ECO:0000313" key="2">
    <source>
        <dbReference type="EMBL" id="MBX60639.1"/>
    </source>
</evidence>
<evidence type="ECO:0000256" key="1">
    <source>
        <dbReference type="SAM" id="MobiDB-lite"/>
    </source>
</evidence>
<feature type="compositionally biased region" description="Polar residues" evidence="1">
    <location>
        <begin position="7"/>
        <end position="19"/>
    </location>
</feature>
<organism evidence="2">
    <name type="scientific">Rhizophora mucronata</name>
    <name type="common">Asiatic mangrove</name>
    <dbReference type="NCBI Taxonomy" id="61149"/>
    <lineage>
        <taxon>Eukaryota</taxon>
        <taxon>Viridiplantae</taxon>
        <taxon>Streptophyta</taxon>
        <taxon>Embryophyta</taxon>
        <taxon>Tracheophyta</taxon>
        <taxon>Spermatophyta</taxon>
        <taxon>Magnoliopsida</taxon>
        <taxon>eudicotyledons</taxon>
        <taxon>Gunneridae</taxon>
        <taxon>Pentapetalae</taxon>
        <taxon>rosids</taxon>
        <taxon>fabids</taxon>
        <taxon>Malpighiales</taxon>
        <taxon>Rhizophoraceae</taxon>
        <taxon>Rhizophora</taxon>
    </lineage>
</organism>
<feature type="region of interest" description="Disordered" evidence="1">
    <location>
        <begin position="1"/>
        <end position="27"/>
    </location>
</feature>
<reference evidence="2" key="1">
    <citation type="submission" date="2018-02" db="EMBL/GenBank/DDBJ databases">
        <title>Rhizophora mucronata_Transcriptome.</title>
        <authorList>
            <person name="Meera S.P."/>
            <person name="Sreeshan A."/>
            <person name="Augustine A."/>
        </authorList>
    </citation>
    <scope>NUCLEOTIDE SEQUENCE</scope>
    <source>
        <tissue evidence="2">Leaf</tissue>
    </source>
</reference>
<sequence>MYMSAASLMSNHSSKSTARLPTGDLPATFHVPTKILA</sequence>
<accession>A0A2P2Q149</accession>
<dbReference type="EMBL" id="GGEC01080155">
    <property type="protein sequence ID" value="MBX60639.1"/>
    <property type="molecule type" value="Transcribed_RNA"/>
</dbReference>
<protein>
    <submittedName>
        <fullName evidence="2">Uncharacterized protein</fullName>
    </submittedName>
</protein>
<name>A0A2P2Q149_RHIMU</name>
<proteinExistence type="predicted"/>
<dbReference type="AlphaFoldDB" id="A0A2P2Q149"/>